<dbReference type="CDD" id="cd01335">
    <property type="entry name" value="Radical_SAM"/>
    <property type="match status" value="1"/>
</dbReference>
<dbReference type="PANTHER" id="PTHR11228">
    <property type="entry name" value="RADICAL SAM DOMAIN PROTEIN"/>
    <property type="match status" value="1"/>
</dbReference>
<evidence type="ECO:0000259" key="5">
    <source>
        <dbReference type="Pfam" id="PF13186"/>
    </source>
</evidence>
<dbReference type="InterPro" id="IPR007197">
    <property type="entry name" value="rSAM"/>
</dbReference>
<dbReference type="InterPro" id="IPR023885">
    <property type="entry name" value="4Fe4S-binding_SPASM_dom"/>
</dbReference>
<organism evidence="6">
    <name type="scientific">hydrothermal vent metagenome</name>
    <dbReference type="NCBI Taxonomy" id="652676"/>
    <lineage>
        <taxon>unclassified sequences</taxon>
        <taxon>metagenomes</taxon>
        <taxon>ecological metagenomes</taxon>
    </lineage>
</organism>
<feature type="domain" description="4Fe4S-binding SPASM" evidence="5">
    <location>
        <begin position="273"/>
        <end position="332"/>
    </location>
</feature>
<dbReference type="EMBL" id="UOGB01000257">
    <property type="protein sequence ID" value="VAX23003.1"/>
    <property type="molecule type" value="Genomic_DNA"/>
</dbReference>
<dbReference type="PANTHER" id="PTHR11228:SF7">
    <property type="entry name" value="PQQA PEPTIDE CYCLASE"/>
    <property type="match status" value="1"/>
</dbReference>
<name>A0A3B1CE47_9ZZZZ</name>
<keyword evidence="4" id="KW-0411">Iron-sulfur</keyword>
<evidence type="ECO:0000256" key="3">
    <source>
        <dbReference type="ARBA" id="ARBA00023004"/>
    </source>
</evidence>
<keyword evidence="2" id="KW-0479">Metal-binding</keyword>
<dbReference type="SFLD" id="SFLDG01067">
    <property type="entry name" value="SPASM/twitch_domain_containing"/>
    <property type="match status" value="1"/>
</dbReference>
<dbReference type="SUPFAM" id="SSF102114">
    <property type="entry name" value="Radical SAM enzymes"/>
    <property type="match status" value="1"/>
</dbReference>
<dbReference type="GO" id="GO:0003824">
    <property type="term" value="F:catalytic activity"/>
    <property type="evidence" value="ECO:0007669"/>
    <property type="project" value="InterPro"/>
</dbReference>
<dbReference type="GO" id="GO:0051536">
    <property type="term" value="F:iron-sulfur cluster binding"/>
    <property type="evidence" value="ECO:0007669"/>
    <property type="project" value="UniProtKB-KW"/>
</dbReference>
<dbReference type="InterPro" id="IPR050377">
    <property type="entry name" value="Radical_SAM_PqqE_MftC-like"/>
</dbReference>
<dbReference type="Gene3D" id="3.20.20.70">
    <property type="entry name" value="Aldolase class I"/>
    <property type="match status" value="1"/>
</dbReference>
<dbReference type="CDD" id="cd21109">
    <property type="entry name" value="SPASM"/>
    <property type="match status" value="1"/>
</dbReference>
<dbReference type="GO" id="GO:0046872">
    <property type="term" value="F:metal ion binding"/>
    <property type="evidence" value="ECO:0007669"/>
    <property type="project" value="UniProtKB-KW"/>
</dbReference>
<evidence type="ECO:0000313" key="6">
    <source>
        <dbReference type="EMBL" id="VAX23003.1"/>
    </source>
</evidence>
<evidence type="ECO:0000256" key="2">
    <source>
        <dbReference type="ARBA" id="ARBA00022723"/>
    </source>
</evidence>
<keyword evidence="1" id="KW-0949">S-adenosyl-L-methionine</keyword>
<sequence length="363" mass="40852">MSNLLWRHAKSIFLKSEPIQLTLFLTSRCNAHCRYCFYSNGCGNSSRRELNVNDYRKISSSIGKLLWLAFSGGEIFLRDDIAEIVSLFYRANSPGIILLPTNGLDTQIIRAKVEQIVRECPKSVVVVKLSLDGPEDVNDSLRGVKGAFGKTMKTYKSLYELFGEYDNFELGFNSVFCASTQNSMPWLCSFIKNLDDKTTHTVSLIRGDVPSDDEKIIDIEKYKKTIATLAAGLKDGSSKIFNFNLSRLKAAQDIVQGRLICDLISKQKSAIPCLAGRLTLTITETGDVYPCESFDAKLGNIHKTQHDLRQLLNTDLAKQVIAKIASSDCHCTHECYMIMNILFNPYMYPSLIKQYAHILLKRV</sequence>
<dbReference type="AlphaFoldDB" id="A0A3B1CE47"/>
<dbReference type="Pfam" id="PF13186">
    <property type="entry name" value="SPASM"/>
    <property type="match status" value="1"/>
</dbReference>
<dbReference type="SFLD" id="SFLDS00029">
    <property type="entry name" value="Radical_SAM"/>
    <property type="match status" value="1"/>
</dbReference>
<keyword evidence="3" id="KW-0408">Iron</keyword>
<protein>
    <submittedName>
        <fullName evidence="6">Radical SAM domain protein</fullName>
    </submittedName>
</protein>
<dbReference type="InterPro" id="IPR013785">
    <property type="entry name" value="Aldolase_TIM"/>
</dbReference>
<dbReference type="InterPro" id="IPR058240">
    <property type="entry name" value="rSAM_sf"/>
</dbReference>
<accession>A0A3B1CE47</accession>
<evidence type="ECO:0000256" key="4">
    <source>
        <dbReference type="ARBA" id="ARBA00023014"/>
    </source>
</evidence>
<proteinExistence type="predicted"/>
<reference evidence="6" key="1">
    <citation type="submission" date="2018-06" db="EMBL/GenBank/DDBJ databases">
        <authorList>
            <person name="Zhirakovskaya E."/>
        </authorList>
    </citation>
    <scope>NUCLEOTIDE SEQUENCE</scope>
</reference>
<evidence type="ECO:0000256" key="1">
    <source>
        <dbReference type="ARBA" id="ARBA00022691"/>
    </source>
</evidence>
<gene>
    <name evidence="6" type="ORF">MNBD_NITROSPINAE03-1578</name>
</gene>